<proteinExistence type="predicted"/>
<gene>
    <name evidence="1" type="ORF">FNJ60_00420</name>
</gene>
<evidence type="ECO:0000313" key="1">
    <source>
        <dbReference type="EMBL" id="TYK35612.1"/>
    </source>
</evidence>
<dbReference type="RefSeq" id="WP_148730099.1">
    <property type="nucleotide sequence ID" value="NZ_VKLW01000001.1"/>
</dbReference>
<dbReference type="EMBL" id="VKLW01000001">
    <property type="protein sequence ID" value="TYK35612.1"/>
    <property type="molecule type" value="Genomic_DNA"/>
</dbReference>
<evidence type="ECO:0000313" key="2">
    <source>
        <dbReference type="Proteomes" id="UP000324383"/>
    </source>
</evidence>
<protein>
    <submittedName>
        <fullName evidence="1">Uncharacterized protein</fullName>
    </submittedName>
</protein>
<name>A0A5D3EHK4_9BACE</name>
<dbReference type="Proteomes" id="UP000324383">
    <property type="component" value="Unassembled WGS sequence"/>
</dbReference>
<organism evidence="1 2">
    <name type="scientific">Bacteroides pyogenes</name>
    <dbReference type="NCBI Taxonomy" id="310300"/>
    <lineage>
        <taxon>Bacteria</taxon>
        <taxon>Pseudomonadati</taxon>
        <taxon>Bacteroidota</taxon>
        <taxon>Bacteroidia</taxon>
        <taxon>Bacteroidales</taxon>
        <taxon>Bacteroidaceae</taxon>
        <taxon>Bacteroides</taxon>
    </lineage>
</organism>
<reference evidence="1 2" key="1">
    <citation type="submission" date="2019-07" db="EMBL/GenBank/DDBJ databases">
        <title>Draft Genome Sequences of Bacteroides pyogenes Strains Isolated from the Uterus Holstein Dairy Cows with Metritis.</title>
        <authorList>
            <person name="Cunha F."/>
            <person name="Galvao K.N."/>
            <person name="Jeon S.J."/>
            <person name="Jeong K.C."/>
        </authorList>
    </citation>
    <scope>NUCLEOTIDE SEQUENCE [LARGE SCALE GENOMIC DNA]</scope>
    <source>
        <strain evidence="1 2">KG-31</strain>
    </source>
</reference>
<sequence>MKKITEMYKELLKKRLERKKQELSAVEESINMGGVAAVEKKKYIELKAVINELESIIDMAETMFEKDE</sequence>
<comment type="caution">
    <text evidence="1">The sequence shown here is derived from an EMBL/GenBank/DDBJ whole genome shotgun (WGS) entry which is preliminary data.</text>
</comment>
<keyword evidence="2" id="KW-1185">Reference proteome</keyword>
<accession>A0A5D3EHK4</accession>
<dbReference type="AlphaFoldDB" id="A0A5D3EHK4"/>